<evidence type="ECO:0000313" key="6">
    <source>
        <dbReference type="EMBL" id="OAG11435.1"/>
    </source>
</evidence>
<dbReference type="STRING" id="1460663.A0A177CV52"/>
<feature type="transmembrane region" description="Helical" evidence="5">
    <location>
        <begin position="273"/>
        <end position="292"/>
    </location>
</feature>
<dbReference type="PANTHER" id="PTHR46494:SF1">
    <property type="entry name" value="CORA FAMILY METAL ION TRANSPORTER (EUROFUNG)"/>
    <property type="match status" value="1"/>
</dbReference>
<evidence type="ECO:0008006" key="8">
    <source>
        <dbReference type="Google" id="ProtNLM"/>
    </source>
</evidence>
<evidence type="ECO:0000256" key="4">
    <source>
        <dbReference type="ARBA" id="ARBA00023136"/>
    </source>
</evidence>
<protein>
    <recommendedName>
        <fullName evidence="8">Cora-domain-containing protein</fullName>
    </recommendedName>
</protein>
<name>A0A177CV52_9PLEO</name>
<feature type="transmembrane region" description="Helical" evidence="5">
    <location>
        <begin position="304"/>
        <end position="331"/>
    </location>
</feature>
<dbReference type="SUPFAM" id="SSF144083">
    <property type="entry name" value="Magnesium transport protein CorA, transmembrane region"/>
    <property type="match status" value="1"/>
</dbReference>
<proteinExistence type="predicted"/>
<dbReference type="GO" id="GO:0005886">
    <property type="term" value="C:plasma membrane"/>
    <property type="evidence" value="ECO:0007669"/>
    <property type="project" value="UniProtKB-SubCell"/>
</dbReference>
<sequence>MSDENVLPIGPGGTFLHDLNITRELVILGSANIGLSQHCASVIRVKKRDRPWLALILVDPPISSVYTSNDAERRRFRLDLRNYLGTHDNSVEPRPFSEWQDEDAETSSVAQRGMFDDLQQYWNRERPPSFNSSDPSIQSLSYHMLRVVAAEWVRYIAAMQKCLKQYEHSHDQLPATSLGIYDRDLHELMGWRRRTLSSQSKIKSVLRFLAADQKTGEQQNYDLKYLSEDFEHIQERISAIGQHLESTIPVIMSFVQIVDARRAFAETTNMSRLTVLALVFVPLTFVSSLFSMNTENLPGSRGFWVYFAVAIPLTGLVVLVARPPPVVAALVMRVSQWIRKLERGVEYDA</sequence>
<evidence type="ECO:0000256" key="1">
    <source>
        <dbReference type="ARBA" id="ARBA00004651"/>
    </source>
</evidence>
<evidence type="ECO:0000256" key="5">
    <source>
        <dbReference type="SAM" id="Phobius"/>
    </source>
</evidence>
<keyword evidence="7" id="KW-1185">Reference proteome</keyword>
<comment type="subcellular location">
    <subcellularLocation>
        <location evidence="1">Cell membrane</location>
        <topology evidence="1">Multi-pass membrane protein</topology>
    </subcellularLocation>
</comment>
<dbReference type="PANTHER" id="PTHR46494">
    <property type="entry name" value="CORA FAMILY METAL ION TRANSPORTER (EUROFUNG)"/>
    <property type="match status" value="1"/>
</dbReference>
<dbReference type="GO" id="GO:0015095">
    <property type="term" value="F:magnesium ion transmembrane transporter activity"/>
    <property type="evidence" value="ECO:0007669"/>
    <property type="project" value="TreeGrafter"/>
</dbReference>
<dbReference type="InParanoid" id="A0A177CV52"/>
<evidence type="ECO:0000256" key="3">
    <source>
        <dbReference type="ARBA" id="ARBA00022989"/>
    </source>
</evidence>
<dbReference type="Proteomes" id="UP000077069">
    <property type="component" value="Unassembled WGS sequence"/>
</dbReference>
<dbReference type="GO" id="GO:0015087">
    <property type="term" value="F:cobalt ion transmembrane transporter activity"/>
    <property type="evidence" value="ECO:0007669"/>
    <property type="project" value="TreeGrafter"/>
</dbReference>
<dbReference type="GO" id="GO:0000287">
    <property type="term" value="F:magnesium ion binding"/>
    <property type="evidence" value="ECO:0007669"/>
    <property type="project" value="TreeGrafter"/>
</dbReference>
<keyword evidence="4 5" id="KW-0472">Membrane</keyword>
<evidence type="ECO:0000313" key="7">
    <source>
        <dbReference type="Proteomes" id="UP000077069"/>
    </source>
</evidence>
<keyword evidence="2 5" id="KW-0812">Transmembrane</keyword>
<organism evidence="6 7">
    <name type="scientific">Paraphaeosphaeria sporulosa</name>
    <dbReference type="NCBI Taxonomy" id="1460663"/>
    <lineage>
        <taxon>Eukaryota</taxon>
        <taxon>Fungi</taxon>
        <taxon>Dikarya</taxon>
        <taxon>Ascomycota</taxon>
        <taxon>Pezizomycotina</taxon>
        <taxon>Dothideomycetes</taxon>
        <taxon>Pleosporomycetidae</taxon>
        <taxon>Pleosporales</taxon>
        <taxon>Massarineae</taxon>
        <taxon>Didymosphaeriaceae</taxon>
        <taxon>Paraphaeosphaeria</taxon>
    </lineage>
</organism>
<dbReference type="RefSeq" id="XP_018041800.1">
    <property type="nucleotide sequence ID" value="XM_018182350.1"/>
</dbReference>
<dbReference type="GO" id="GO:0050897">
    <property type="term" value="F:cobalt ion binding"/>
    <property type="evidence" value="ECO:0007669"/>
    <property type="project" value="TreeGrafter"/>
</dbReference>
<reference evidence="6 7" key="1">
    <citation type="submission" date="2016-05" db="EMBL/GenBank/DDBJ databases">
        <title>Comparative analysis of secretome profiles of manganese(II)-oxidizing ascomycete fungi.</title>
        <authorList>
            <consortium name="DOE Joint Genome Institute"/>
            <person name="Zeiner C.A."/>
            <person name="Purvine S.O."/>
            <person name="Zink E.M."/>
            <person name="Wu S."/>
            <person name="Pasa-Tolic L."/>
            <person name="Chaput D.L."/>
            <person name="Haridas S."/>
            <person name="Grigoriev I.V."/>
            <person name="Santelli C.M."/>
            <person name="Hansel C.M."/>
        </authorList>
    </citation>
    <scope>NUCLEOTIDE SEQUENCE [LARGE SCALE GENOMIC DNA]</scope>
    <source>
        <strain evidence="6 7">AP3s5-JAC2a</strain>
    </source>
</reference>
<dbReference type="GeneID" id="28765836"/>
<evidence type="ECO:0000256" key="2">
    <source>
        <dbReference type="ARBA" id="ARBA00022692"/>
    </source>
</evidence>
<dbReference type="EMBL" id="KV441548">
    <property type="protein sequence ID" value="OAG11435.1"/>
    <property type="molecule type" value="Genomic_DNA"/>
</dbReference>
<keyword evidence="3 5" id="KW-1133">Transmembrane helix</keyword>
<dbReference type="Gene3D" id="1.20.58.340">
    <property type="entry name" value="Magnesium transport protein CorA, transmembrane region"/>
    <property type="match status" value="1"/>
</dbReference>
<dbReference type="InterPro" id="IPR045863">
    <property type="entry name" value="CorA_TM1_TM2"/>
</dbReference>
<dbReference type="Pfam" id="PF01544">
    <property type="entry name" value="CorA"/>
    <property type="match status" value="1"/>
</dbReference>
<gene>
    <name evidence="6" type="ORF">CC84DRAFT_1211093</name>
</gene>
<dbReference type="AlphaFoldDB" id="A0A177CV52"/>
<dbReference type="OrthoDB" id="3231000at2759"/>
<accession>A0A177CV52</accession>
<dbReference type="InterPro" id="IPR002523">
    <property type="entry name" value="MgTranspt_CorA/ZnTranspt_ZntB"/>
</dbReference>